<dbReference type="SUPFAM" id="SSF103088">
    <property type="entry name" value="OmpA-like"/>
    <property type="match status" value="1"/>
</dbReference>
<evidence type="ECO:0000259" key="9">
    <source>
        <dbReference type="PROSITE" id="PS51123"/>
    </source>
</evidence>
<dbReference type="InterPro" id="IPR036737">
    <property type="entry name" value="OmpA-like_sf"/>
</dbReference>
<dbReference type="PATRIC" id="fig|1193729.4.peg.275"/>
<gene>
    <name evidence="6" type="primary">pal</name>
    <name evidence="10" type="ORF">A1OE_513</name>
</gene>
<keyword evidence="3 6" id="KW-0564">Palmitate</keyword>
<sequence>MRIKFLSIFAAVSLLAACETAPTETSDLESSGPKKDAAMPASTSNPTGLVSGSSEDFVANVSDRVFFAFDSFSLDDKARAILESQASWLRKHPNTMITVEGHCDTVGTRDYNMALGEHRAAAVKKYLVSLGTDASHIKTISYGKERPVNKGATKKDIAAGNRRSVTLIN</sequence>
<feature type="region of interest" description="Disordered" evidence="7">
    <location>
        <begin position="23"/>
        <end position="50"/>
    </location>
</feature>
<evidence type="ECO:0000256" key="6">
    <source>
        <dbReference type="HAMAP-Rule" id="MF_02204"/>
    </source>
</evidence>
<keyword evidence="1 6" id="KW-0732">Signal</keyword>
<evidence type="ECO:0000256" key="5">
    <source>
        <dbReference type="ARBA" id="ARBA00023288"/>
    </source>
</evidence>
<keyword evidence="11" id="KW-1185">Reference proteome</keyword>
<organism evidence="10 11">
    <name type="scientific">Candidatus Endolissoclinum faulkneri L2</name>
    <dbReference type="NCBI Taxonomy" id="1193729"/>
    <lineage>
        <taxon>Bacteria</taxon>
        <taxon>Pseudomonadati</taxon>
        <taxon>Pseudomonadota</taxon>
        <taxon>Alphaproteobacteria</taxon>
        <taxon>Rhodospirillales</taxon>
        <taxon>Rhodospirillaceae</taxon>
        <taxon>Candidatus Endolissoclinum</taxon>
    </lineage>
</organism>
<accession>K7ZCL8</accession>
<evidence type="ECO:0000313" key="11">
    <source>
        <dbReference type="Proteomes" id="UP000010077"/>
    </source>
</evidence>
<dbReference type="InterPro" id="IPR006664">
    <property type="entry name" value="OMP_bac"/>
</dbReference>
<evidence type="ECO:0000256" key="3">
    <source>
        <dbReference type="ARBA" id="ARBA00023139"/>
    </source>
</evidence>
<dbReference type="Proteomes" id="UP000010077">
    <property type="component" value="Chromosome"/>
</dbReference>
<evidence type="ECO:0000256" key="4">
    <source>
        <dbReference type="ARBA" id="ARBA00023237"/>
    </source>
</evidence>
<dbReference type="EMBL" id="CP003539">
    <property type="protein sequence ID" value="AFX98706.1"/>
    <property type="molecule type" value="Genomic_DNA"/>
</dbReference>
<comment type="subunit">
    <text evidence="6">The Tol-Pal system is composed of five core proteins: the inner membrane proteins TolA, TolQ and TolR, the periplasmic protein TolB and the outer membrane protein Pal. They form a network linking the inner and outer membranes and the peptidoglycan layer.</text>
</comment>
<evidence type="ECO:0000256" key="7">
    <source>
        <dbReference type="SAM" id="MobiDB-lite"/>
    </source>
</evidence>
<name>K7ZCL8_9PROT</name>
<dbReference type="STRING" id="1193729.A1OE_513"/>
<dbReference type="GO" id="GO:0051301">
    <property type="term" value="P:cell division"/>
    <property type="evidence" value="ECO:0007669"/>
    <property type="project" value="UniProtKB-UniRule"/>
</dbReference>
<feature type="chain" id="PRO_5003914164" description="Peptidoglycan-associated lipoprotein" evidence="8">
    <location>
        <begin position="17"/>
        <end position="169"/>
    </location>
</feature>
<dbReference type="InterPro" id="IPR050330">
    <property type="entry name" value="Bact_OuterMem_StrucFunc"/>
</dbReference>
<evidence type="ECO:0000313" key="10">
    <source>
        <dbReference type="EMBL" id="AFX98706.1"/>
    </source>
</evidence>
<evidence type="ECO:0000256" key="2">
    <source>
        <dbReference type="ARBA" id="ARBA00023136"/>
    </source>
</evidence>
<dbReference type="KEGG" id="thal:A1OE_513"/>
<evidence type="ECO:0000256" key="1">
    <source>
        <dbReference type="ARBA" id="ARBA00022729"/>
    </source>
</evidence>
<feature type="compositionally biased region" description="Polar residues" evidence="7">
    <location>
        <begin position="41"/>
        <end position="50"/>
    </location>
</feature>
<keyword evidence="5 6" id="KW-0449">Lipoprotein</keyword>
<dbReference type="eggNOG" id="COG2885">
    <property type="taxonomic scope" value="Bacteria"/>
</dbReference>
<reference evidence="10 11" key="1">
    <citation type="journal article" date="2012" name="Proc. Natl. Acad. Sci. U.S.A.">
        <title>Genome streamlining and chemical defense in a coral reef symbiosis.</title>
        <authorList>
            <person name="Kwan J.C."/>
            <person name="Donia M.S."/>
            <person name="Han A.W."/>
            <person name="Hirose E."/>
            <person name="Haygood M.G."/>
            <person name="Schmidt E.W."/>
        </authorList>
    </citation>
    <scope>NUCLEOTIDE SEQUENCE [LARGE SCALE GENOMIC DNA]</scope>
    <source>
        <strain evidence="10 11">L2</strain>
    </source>
</reference>
<dbReference type="OrthoDB" id="9809164at2"/>
<dbReference type="PRINTS" id="PR01021">
    <property type="entry name" value="OMPADOMAIN"/>
</dbReference>
<keyword evidence="2 6" id="KW-0472">Membrane</keyword>
<dbReference type="AlphaFoldDB" id="K7ZCL8"/>
<dbReference type="PROSITE" id="PS51123">
    <property type="entry name" value="OMPA_2"/>
    <property type="match status" value="1"/>
</dbReference>
<dbReference type="CDD" id="cd07185">
    <property type="entry name" value="OmpA_C-like"/>
    <property type="match status" value="1"/>
</dbReference>
<dbReference type="GO" id="GO:0009279">
    <property type="term" value="C:cell outer membrane"/>
    <property type="evidence" value="ECO:0007669"/>
    <property type="project" value="UniProtKB-SubCell"/>
</dbReference>
<dbReference type="Gene3D" id="3.30.1330.60">
    <property type="entry name" value="OmpA-like domain"/>
    <property type="match status" value="1"/>
</dbReference>
<dbReference type="PANTHER" id="PTHR30329:SF21">
    <property type="entry name" value="LIPOPROTEIN YIAD-RELATED"/>
    <property type="match status" value="1"/>
</dbReference>
<keyword evidence="6" id="KW-0131">Cell cycle</keyword>
<dbReference type="InterPro" id="IPR006665">
    <property type="entry name" value="OmpA-like"/>
</dbReference>
<keyword evidence="4 6" id="KW-0998">Cell outer membrane</keyword>
<comment type="function">
    <text evidence="6">Part of the Tol-Pal system, which plays a role in outer membrane invagination during cell division and is important for maintaining outer membrane integrity.</text>
</comment>
<protein>
    <recommendedName>
        <fullName evidence="6">Peptidoglycan-associated lipoprotein</fullName>
        <shortName evidence="6">PAL</shortName>
    </recommendedName>
</protein>
<dbReference type="PANTHER" id="PTHR30329">
    <property type="entry name" value="STATOR ELEMENT OF FLAGELLAR MOTOR COMPLEX"/>
    <property type="match status" value="1"/>
</dbReference>
<dbReference type="HOGENOM" id="CLU_016890_9_2_5"/>
<dbReference type="PROSITE" id="PS51257">
    <property type="entry name" value="PROKAR_LIPOPROTEIN"/>
    <property type="match status" value="1"/>
</dbReference>
<feature type="signal peptide" evidence="8">
    <location>
        <begin position="1"/>
        <end position="16"/>
    </location>
</feature>
<evidence type="ECO:0000256" key="8">
    <source>
        <dbReference type="SAM" id="SignalP"/>
    </source>
</evidence>
<keyword evidence="6" id="KW-0132">Cell division</keyword>
<dbReference type="InterPro" id="IPR039001">
    <property type="entry name" value="Pal"/>
</dbReference>
<dbReference type="RefSeq" id="WP_015088204.1">
    <property type="nucleotide sequence ID" value="NC_019566.1"/>
</dbReference>
<feature type="domain" description="OmpA-like" evidence="9">
    <location>
        <begin position="54"/>
        <end position="169"/>
    </location>
</feature>
<dbReference type="Pfam" id="PF00691">
    <property type="entry name" value="OmpA"/>
    <property type="match status" value="1"/>
</dbReference>
<comment type="similarity">
    <text evidence="6">Belongs to the Pal lipoprotein family.</text>
</comment>
<dbReference type="HAMAP" id="MF_02204">
    <property type="entry name" value="Pal"/>
    <property type="match status" value="1"/>
</dbReference>
<comment type="subcellular location">
    <subcellularLocation>
        <location evidence="6">Cell outer membrane</location>
        <topology evidence="6">Lipid-anchor</topology>
    </subcellularLocation>
</comment>
<proteinExistence type="inferred from homology"/>